<dbReference type="SUPFAM" id="SSF49879">
    <property type="entry name" value="SMAD/FHA domain"/>
    <property type="match status" value="1"/>
</dbReference>
<evidence type="ECO:0000313" key="2">
    <source>
        <dbReference type="Proteomes" id="UP000178700"/>
    </source>
</evidence>
<dbReference type="InterPro" id="IPR008984">
    <property type="entry name" value="SMAD_FHA_dom_sf"/>
</dbReference>
<reference evidence="1 2" key="1">
    <citation type="journal article" date="2016" name="Nat. Commun.">
        <title>Thousands of microbial genomes shed light on interconnected biogeochemical processes in an aquifer system.</title>
        <authorList>
            <person name="Anantharaman K."/>
            <person name="Brown C.T."/>
            <person name="Hug L.A."/>
            <person name="Sharon I."/>
            <person name="Castelle C.J."/>
            <person name="Probst A.J."/>
            <person name="Thomas B.C."/>
            <person name="Singh A."/>
            <person name="Wilkins M.J."/>
            <person name="Karaoz U."/>
            <person name="Brodie E.L."/>
            <person name="Williams K.H."/>
            <person name="Hubbard S.S."/>
            <person name="Banfield J.F."/>
        </authorList>
    </citation>
    <scope>NUCLEOTIDE SEQUENCE [LARGE SCALE GENOMIC DNA]</scope>
</reference>
<evidence type="ECO:0000313" key="1">
    <source>
        <dbReference type="EMBL" id="OGI64620.1"/>
    </source>
</evidence>
<accession>A0A1F6V4I4</accession>
<comment type="caution">
    <text evidence="1">The sequence shown here is derived from an EMBL/GenBank/DDBJ whole genome shotgun (WGS) entry which is preliminary data.</text>
</comment>
<gene>
    <name evidence="1" type="ORF">A2642_04470</name>
</gene>
<evidence type="ECO:0008006" key="3">
    <source>
        <dbReference type="Google" id="ProtNLM"/>
    </source>
</evidence>
<proteinExistence type="predicted"/>
<dbReference type="EMBL" id="MFTJ01000046">
    <property type="protein sequence ID" value="OGI64620.1"/>
    <property type="molecule type" value="Genomic_DNA"/>
</dbReference>
<name>A0A1F6V4I4_9BACT</name>
<protein>
    <recommendedName>
        <fullName evidence="3">FHA domain-containing protein</fullName>
    </recommendedName>
</protein>
<dbReference type="Gene3D" id="2.60.200.20">
    <property type="match status" value="1"/>
</dbReference>
<organism evidence="1 2">
    <name type="scientific">Candidatus Nomurabacteria bacterium RIFCSPHIGHO2_01_FULL_39_10</name>
    <dbReference type="NCBI Taxonomy" id="1801733"/>
    <lineage>
        <taxon>Bacteria</taxon>
        <taxon>Candidatus Nomuraibacteriota</taxon>
    </lineage>
</organism>
<dbReference type="AlphaFoldDB" id="A0A1F6V4I4"/>
<dbReference type="Proteomes" id="UP000178700">
    <property type="component" value="Unassembled WGS sequence"/>
</dbReference>
<sequence length="208" mass="24190">MSLFKKKSAKEWLDEEDKNLETMIADLQLFQLKVTELLPVLRALKRARKDKLGENVHARMLDILSDIQKLFGLSEQIRKIASKVQVDEKHTDRRYNLVVYYPDGRIAKQISLAEDEIVTIGRDSISGLREDVSRRHLTIWCKKEQVHWKVIASNLTVVYGGNLDLSISFDIFKKMSQRDNQGISRLNIRGDVYIWDIKPVLVFSYQVT</sequence>